<feature type="domain" description="Methylmalonyl-CoA mutase alpha/beta chain catalytic" evidence="2">
    <location>
        <begin position="189"/>
        <end position="425"/>
    </location>
</feature>
<reference evidence="3 4" key="1">
    <citation type="submission" date="2020-08" db="EMBL/GenBank/DDBJ databases">
        <title>Genomic Encyclopedia of Type Strains, Phase IV (KMG-IV): sequencing the most valuable type-strain genomes for metagenomic binning, comparative biology and taxonomic classification.</title>
        <authorList>
            <person name="Goeker M."/>
        </authorList>
    </citation>
    <scope>NUCLEOTIDE SEQUENCE [LARGE SCALE GENOMIC DNA]</scope>
    <source>
        <strain evidence="3 4">DSM 102238</strain>
    </source>
</reference>
<evidence type="ECO:0000256" key="1">
    <source>
        <dbReference type="SAM" id="MobiDB-lite"/>
    </source>
</evidence>
<dbReference type="GO" id="GO:0031419">
    <property type="term" value="F:cobalamin binding"/>
    <property type="evidence" value="ECO:0007669"/>
    <property type="project" value="InterPro"/>
</dbReference>
<sequence length="460" mass="48739">MQDEPDLDRRWRASVERVLKGASFDEVLVSRTADDLRIEPLYPTVSPGPRAFRQRTDRPWRIVQRVDHPEAGPANELALADLEGGADGLNVVFAGAPGSFGFGLRDADALAGAMAGVELDLVSLALDPAPGGARETVEALRSLAAERRLTPDRLDIRFGLDPLSSEDGIAMLARRLYEDGFANGLLRADGARHHEAGATEAEEIAAAVSSALCGLRMLEAAGMPLEAANAALDFRLAVDQDQFLGIAKLRALRQVWAGVETACGLVPRPLRLDARSSRRMMTTRDGETNLLRLTLAGFSAGMGGADALSLLPHSAAAGLPDAFARRLARNLQHILVDECRLAVVGDPAAGSGAFEALTQSLAERATAILNEIEQGGGLGRANAREAWSQRLAVSRARRAAEFAAGSRVLLGVTLFPPAVERPAGILDVVRSDPADADPWPPCRDENLAQPTPNGGGENSS</sequence>
<dbReference type="EC" id="5.4.99.2" evidence="3"/>
<organism evidence="3 4">
    <name type="scientific">Aureimonas pseudogalii</name>
    <dbReference type="NCBI Taxonomy" id="1744844"/>
    <lineage>
        <taxon>Bacteria</taxon>
        <taxon>Pseudomonadati</taxon>
        <taxon>Pseudomonadota</taxon>
        <taxon>Alphaproteobacteria</taxon>
        <taxon>Hyphomicrobiales</taxon>
        <taxon>Aurantimonadaceae</taxon>
        <taxon>Aureimonas</taxon>
    </lineage>
</organism>
<dbReference type="RefSeq" id="WP_183199584.1">
    <property type="nucleotide sequence ID" value="NZ_JACIEK010000003.1"/>
</dbReference>
<dbReference type="InterPro" id="IPR006099">
    <property type="entry name" value="MeMalonylCoA_mutase_a/b_cat"/>
</dbReference>
<dbReference type="GO" id="GO:0019678">
    <property type="term" value="P:propionate metabolic process, methylmalonyl pathway"/>
    <property type="evidence" value="ECO:0007669"/>
    <property type="project" value="TreeGrafter"/>
</dbReference>
<dbReference type="GO" id="GO:0004494">
    <property type="term" value="F:methylmalonyl-CoA mutase activity"/>
    <property type="evidence" value="ECO:0007669"/>
    <property type="project" value="UniProtKB-EC"/>
</dbReference>
<dbReference type="SUPFAM" id="SSF51703">
    <property type="entry name" value="Cobalamin (vitamin B12)-dependent enzymes"/>
    <property type="match status" value="1"/>
</dbReference>
<dbReference type="EMBL" id="JACIEK010000003">
    <property type="protein sequence ID" value="MBB3998056.1"/>
    <property type="molecule type" value="Genomic_DNA"/>
</dbReference>
<dbReference type="InterPro" id="IPR016176">
    <property type="entry name" value="Cbl-dep_enz_cat"/>
</dbReference>
<accession>A0A7W6H3H2</accession>
<dbReference type="Gene3D" id="3.20.20.240">
    <property type="entry name" value="Methylmalonyl-CoA mutase"/>
    <property type="match status" value="1"/>
</dbReference>
<evidence type="ECO:0000313" key="3">
    <source>
        <dbReference type="EMBL" id="MBB3998056.1"/>
    </source>
</evidence>
<keyword evidence="4" id="KW-1185">Reference proteome</keyword>
<evidence type="ECO:0000313" key="4">
    <source>
        <dbReference type="Proteomes" id="UP000542776"/>
    </source>
</evidence>
<dbReference type="PANTHER" id="PTHR48101">
    <property type="entry name" value="METHYLMALONYL-COA MUTASE, MITOCHONDRIAL-RELATED"/>
    <property type="match status" value="1"/>
</dbReference>
<comment type="caution">
    <text evidence="3">The sequence shown here is derived from an EMBL/GenBank/DDBJ whole genome shotgun (WGS) entry which is preliminary data.</text>
</comment>
<proteinExistence type="predicted"/>
<dbReference type="PANTHER" id="PTHR48101:SF4">
    <property type="entry name" value="METHYLMALONYL-COA MUTASE, MITOCHONDRIAL"/>
    <property type="match status" value="1"/>
</dbReference>
<keyword evidence="3" id="KW-0413">Isomerase</keyword>
<gene>
    <name evidence="3" type="ORF">GGR04_001894</name>
</gene>
<evidence type="ECO:0000259" key="2">
    <source>
        <dbReference type="Pfam" id="PF01642"/>
    </source>
</evidence>
<dbReference type="AlphaFoldDB" id="A0A7W6H3H2"/>
<feature type="region of interest" description="Disordered" evidence="1">
    <location>
        <begin position="431"/>
        <end position="460"/>
    </location>
</feature>
<dbReference type="Pfam" id="PF01642">
    <property type="entry name" value="MM_CoA_mutase"/>
    <property type="match status" value="1"/>
</dbReference>
<name>A0A7W6H3H2_9HYPH</name>
<dbReference type="Proteomes" id="UP000542776">
    <property type="component" value="Unassembled WGS sequence"/>
</dbReference>
<dbReference type="GO" id="GO:0005737">
    <property type="term" value="C:cytoplasm"/>
    <property type="evidence" value="ECO:0007669"/>
    <property type="project" value="TreeGrafter"/>
</dbReference>
<protein>
    <submittedName>
        <fullName evidence="3">Methylmalonyl-CoA mutase</fullName>
        <ecNumber evidence="3">5.4.99.2</ecNumber>
    </submittedName>
</protein>